<dbReference type="InterPro" id="IPR036971">
    <property type="entry name" value="PDEase_catalytic_dom_sf"/>
</dbReference>
<dbReference type="EC" id="3.1.4.-" evidence="4"/>
<evidence type="ECO:0000313" key="7">
    <source>
        <dbReference type="Proteomes" id="UP000694865"/>
    </source>
</evidence>
<dbReference type="Proteomes" id="UP000694865">
    <property type="component" value="Unplaced"/>
</dbReference>
<keyword evidence="2 4" id="KW-0479">Metal-binding</keyword>
<dbReference type="InterPro" id="IPR003018">
    <property type="entry name" value="GAF"/>
</dbReference>
<proteinExistence type="inferred from homology"/>
<keyword evidence="1" id="KW-0140">cGMP</keyword>
<dbReference type="PANTHER" id="PTHR11347">
    <property type="entry name" value="CYCLIC NUCLEOTIDE PHOSPHODIESTERASE"/>
    <property type="match status" value="1"/>
</dbReference>
<dbReference type="PROSITE" id="PS51845">
    <property type="entry name" value="PDEASE_I_2"/>
    <property type="match status" value="1"/>
</dbReference>
<dbReference type="InterPro" id="IPR003607">
    <property type="entry name" value="HD/PDEase_dom"/>
</dbReference>
<dbReference type="SUPFAM" id="SSF109604">
    <property type="entry name" value="HD-domain/PDEase-like"/>
    <property type="match status" value="1"/>
</dbReference>
<evidence type="ECO:0000256" key="5">
    <source>
        <dbReference type="SAM" id="MobiDB-lite"/>
    </source>
</evidence>
<keyword evidence="3 4" id="KW-0378">Hydrolase</keyword>
<evidence type="ECO:0000256" key="4">
    <source>
        <dbReference type="RuleBase" id="RU363067"/>
    </source>
</evidence>
<dbReference type="GeneID" id="102801166"/>
<feature type="compositionally biased region" description="Polar residues" evidence="5">
    <location>
        <begin position="33"/>
        <end position="44"/>
    </location>
</feature>
<evidence type="ECO:0000313" key="8">
    <source>
        <dbReference type="RefSeq" id="XP_006817445.1"/>
    </source>
</evidence>
<evidence type="ECO:0000256" key="3">
    <source>
        <dbReference type="ARBA" id="ARBA00022801"/>
    </source>
</evidence>
<dbReference type="Pfam" id="PF00233">
    <property type="entry name" value="PDEase_I"/>
    <property type="match status" value="1"/>
</dbReference>
<dbReference type="InterPro" id="IPR002073">
    <property type="entry name" value="PDEase_catalytic_dom"/>
</dbReference>
<dbReference type="PRINTS" id="PR00387">
    <property type="entry name" value="PDIESTERASE1"/>
</dbReference>
<organism evidence="7 8">
    <name type="scientific">Saccoglossus kowalevskii</name>
    <name type="common">Acorn worm</name>
    <dbReference type="NCBI Taxonomy" id="10224"/>
    <lineage>
        <taxon>Eukaryota</taxon>
        <taxon>Metazoa</taxon>
        <taxon>Hemichordata</taxon>
        <taxon>Enteropneusta</taxon>
        <taxon>Harrimaniidae</taxon>
        <taxon>Saccoglossus</taxon>
    </lineage>
</organism>
<dbReference type="Gene3D" id="3.30.450.40">
    <property type="match status" value="2"/>
</dbReference>
<comment type="similarity">
    <text evidence="4">Belongs to the cyclic nucleotide phosphodiesterase family.</text>
</comment>
<dbReference type="Gene3D" id="1.10.1300.10">
    <property type="entry name" value="3'5'-cyclic nucleotide phosphodiesterase, catalytic domain"/>
    <property type="match status" value="1"/>
</dbReference>
<keyword evidence="7" id="KW-1185">Reference proteome</keyword>
<gene>
    <name evidence="8" type="primary">LOC102801166</name>
</gene>
<reference evidence="8" key="1">
    <citation type="submission" date="2025-08" db="UniProtKB">
        <authorList>
            <consortium name="RefSeq"/>
        </authorList>
    </citation>
    <scope>IDENTIFICATION</scope>
    <source>
        <tissue evidence="8">Testes</tissue>
    </source>
</reference>
<dbReference type="InterPro" id="IPR029016">
    <property type="entry name" value="GAF-like_dom_sf"/>
</dbReference>
<dbReference type="Pfam" id="PF01590">
    <property type="entry name" value="GAF"/>
    <property type="match status" value="2"/>
</dbReference>
<evidence type="ECO:0000256" key="2">
    <source>
        <dbReference type="ARBA" id="ARBA00022723"/>
    </source>
</evidence>
<name>A0ABM0MBQ4_SACKO</name>
<evidence type="ECO:0000259" key="6">
    <source>
        <dbReference type="PROSITE" id="PS51845"/>
    </source>
</evidence>
<dbReference type="RefSeq" id="XP_006817445.1">
    <property type="nucleotide sequence ID" value="XM_006817382.1"/>
</dbReference>
<dbReference type="SUPFAM" id="SSF55781">
    <property type="entry name" value="GAF domain-like"/>
    <property type="match status" value="2"/>
</dbReference>
<dbReference type="InterPro" id="IPR023088">
    <property type="entry name" value="PDEase"/>
</dbReference>
<dbReference type="CDD" id="cd00077">
    <property type="entry name" value="HDc"/>
    <property type="match status" value="1"/>
</dbReference>
<dbReference type="SMART" id="SM00065">
    <property type="entry name" value="GAF"/>
    <property type="match status" value="2"/>
</dbReference>
<comment type="cofactor">
    <cofactor evidence="4">
        <name>a divalent metal cation</name>
        <dbReference type="ChEBI" id="CHEBI:60240"/>
    </cofactor>
    <text evidence="4">Binds 2 divalent metal cations per subunit. Site 1 may preferentially bind zinc ions, while site 2 has a preference for magnesium and/or manganese ions.</text>
</comment>
<dbReference type="SMART" id="SM00471">
    <property type="entry name" value="HDc"/>
    <property type="match status" value="1"/>
</dbReference>
<feature type="region of interest" description="Disordered" evidence="5">
    <location>
        <begin position="1"/>
        <end position="44"/>
    </location>
</feature>
<dbReference type="InterPro" id="IPR023174">
    <property type="entry name" value="PDEase_CS"/>
</dbReference>
<evidence type="ECO:0000256" key="1">
    <source>
        <dbReference type="ARBA" id="ARBA00022535"/>
    </source>
</evidence>
<dbReference type="PROSITE" id="PS00126">
    <property type="entry name" value="PDEASE_I_1"/>
    <property type="match status" value="1"/>
</dbReference>
<sequence length="879" mass="99829">MSSPARQVGNRRLPPLPLNKRGASSPHAKQNYHLRTNNPSHASYIGTSSRFSSPHYDMIVTGQSTPLSNGSSRIHHGKGSHFGGDSLDGSPEHIYPEQVKSFLNDNPAFLEDYILNNVNQEDLERWMIRRAQRLSNAKDAGRINSENSPRRLSRWKFCVHKDKRKMLQELTRDIHQHPNKAQVLNELSECISSAISADGTHLYLVDENRTDLYLYKPSNLIDNTVRWKIDKGSTIAGFAAHSLQTVCTTDFTGDARYPVGMAIDEPNTFSALALPIIQSNGECIGVLEFFRSEGNYPFGEEDEEIASSYLVWGGIALYYAEHCNGKLLDREMYQNMQRQRKLNEFLLAVTKSIFQDIVSMDTVIMKIMNYAQKLVNADRASLFLCDTKTNELYARIFDVGNGEGPQPTTKQKEIRFPMEKGIAGHVASTGSTLNIPDAYLDERFNRDVDIQTGYVTKTILCMPIYIRGNIIGVVQMVNKKNGKFTKSDEESFETFAIYCGLALHHAKLYDKIRRSEQKYRVAVEVLSYHSQCTESEFEALRMKPLPVAMPELSRFDFSPWDLEEEAKPLYVLCMFKDLFGLTKFDYEEVCRFTLTVRKNYRTVPYHNWTHAFSVAHAIYTVIKVSPDVFDDLECLALFVACLCHDLDHRGKNNAFMVNNSTPLAAVYSTSTMEHHHFNQTVTILQHEGHNIFRNLTAEEYKTVIGDVKHAILATDLALFFGNKDKLKAIVDSGKFNWENPEHRYLRNAIAMTGADLCANSKPYQVNRKVVTDIFEEFWQQGDEEKNQGRQPIPMMDRDRAHELPANQVGFIVGICLPCYELLARVLPGSKPMMEGTAKNLQNWSALVAKQKAEEEAKKLKMIEEAADPVGVKEEKENAT</sequence>
<protein>
    <recommendedName>
        <fullName evidence="4">Phosphodiesterase</fullName>
        <ecNumber evidence="4">3.1.4.-</ecNumber>
    </recommendedName>
</protein>
<feature type="domain" description="PDEase" evidence="6">
    <location>
        <begin position="533"/>
        <end position="850"/>
    </location>
</feature>
<accession>A0ABM0MBQ4</accession>